<dbReference type="AlphaFoldDB" id="A0A482XAQ6"/>
<evidence type="ECO:0000313" key="2">
    <source>
        <dbReference type="Proteomes" id="UP000291343"/>
    </source>
</evidence>
<keyword evidence="2" id="KW-1185">Reference proteome</keyword>
<protein>
    <submittedName>
        <fullName evidence="1">Uncharacterized protein</fullName>
    </submittedName>
</protein>
<gene>
    <name evidence="1" type="ORF">LSTR_LSTR014500</name>
</gene>
<accession>A0A482XAQ6</accession>
<evidence type="ECO:0000313" key="1">
    <source>
        <dbReference type="EMBL" id="RZF42777.1"/>
    </source>
</evidence>
<proteinExistence type="predicted"/>
<dbReference type="EMBL" id="QKKF02014340">
    <property type="protein sequence ID" value="RZF42777.1"/>
    <property type="molecule type" value="Genomic_DNA"/>
</dbReference>
<dbReference type="Proteomes" id="UP000291343">
    <property type="component" value="Unassembled WGS sequence"/>
</dbReference>
<sequence>MRNTTALKKEEQILRKYTADQNRTKIRSHFDANSKSPSILLASPSGSAAASLLQYKDYIDSSRPQVADRSYSILRKPPMSQRRWVDCSNQGCSCVRRFDSMAGVLAGSAHVYAAGYTV</sequence>
<dbReference type="InParanoid" id="A0A482XAQ6"/>
<organism evidence="1 2">
    <name type="scientific">Laodelphax striatellus</name>
    <name type="common">Small brown planthopper</name>
    <name type="synonym">Delphax striatella</name>
    <dbReference type="NCBI Taxonomy" id="195883"/>
    <lineage>
        <taxon>Eukaryota</taxon>
        <taxon>Metazoa</taxon>
        <taxon>Ecdysozoa</taxon>
        <taxon>Arthropoda</taxon>
        <taxon>Hexapoda</taxon>
        <taxon>Insecta</taxon>
        <taxon>Pterygota</taxon>
        <taxon>Neoptera</taxon>
        <taxon>Paraneoptera</taxon>
        <taxon>Hemiptera</taxon>
        <taxon>Auchenorrhyncha</taxon>
        <taxon>Fulgoroidea</taxon>
        <taxon>Delphacidae</taxon>
        <taxon>Criomorphinae</taxon>
        <taxon>Laodelphax</taxon>
    </lineage>
</organism>
<reference evidence="1 2" key="1">
    <citation type="journal article" date="2017" name="Gigascience">
        <title>Genome sequence of the small brown planthopper, Laodelphax striatellus.</title>
        <authorList>
            <person name="Zhu J."/>
            <person name="Jiang F."/>
            <person name="Wang X."/>
            <person name="Yang P."/>
            <person name="Bao Y."/>
            <person name="Zhao W."/>
            <person name="Wang W."/>
            <person name="Lu H."/>
            <person name="Wang Q."/>
            <person name="Cui N."/>
            <person name="Li J."/>
            <person name="Chen X."/>
            <person name="Luo L."/>
            <person name="Yu J."/>
            <person name="Kang L."/>
            <person name="Cui F."/>
        </authorList>
    </citation>
    <scope>NUCLEOTIDE SEQUENCE [LARGE SCALE GENOMIC DNA]</scope>
    <source>
        <strain evidence="1">Lst14</strain>
    </source>
</reference>
<name>A0A482XAQ6_LAOST</name>
<comment type="caution">
    <text evidence="1">The sequence shown here is derived from an EMBL/GenBank/DDBJ whole genome shotgun (WGS) entry which is preliminary data.</text>
</comment>